<accession>A0A3B1C0B6</accession>
<protein>
    <submittedName>
        <fullName evidence="1">Molybdopterin synthase catalytic subunit MoaE</fullName>
        <ecNumber evidence="1">2.8.1.12</ecNumber>
    </submittedName>
</protein>
<evidence type="ECO:0000313" key="1">
    <source>
        <dbReference type="EMBL" id="VAX21512.1"/>
    </source>
</evidence>
<dbReference type="GO" id="GO:0006777">
    <property type="term" value="P:Mo-molybdopterin cofactor biosynthetic process"/>
    <property type="evidence" value="ECO:0007669"/>
    <property type="project" value="InterPro"/>
</dbReference>
<proteinExistence type="predicted"/>
<dbReference type="PANTHER" id="PTHR23404">
    <property type="entry name" value="MOLYBDOPTERIN SYNTHASE RELATED"/>
    <property type="match status" value="1"/>
</dbReference>
<gene>
    <name evidence="1" type="ORF">MNBD_NITROSPINAE04-1182</name>
</gene>
<dbReference type="InterPro" id="IPR036563">
    <property type="entry name" value="MoaE_sf"/>
</dbReference>
<dbReference type="EC" id="2.8.1.12" evidence="1"/>
<dbReference type="Gene3D" id="3.90.1170.40">
    <property type="entry name" value="Molybdopterin biosynthesis MoaE subunit"/>
    <property type="match status" value="1"/>
</dbReference>
<dbReference type="CDD" id="cd00756">
    <property type="entry name" value="MoaE"/>
    <property type="match status" value="1"/>
</dbReference>
<name>A0A3B1C0B6_9ZZZZ</name>
<dbReference type="AlphaFoldDB" id="A0A3B1C0B6"/>
<dbReference type="SUPFAM" id="SSF54690">
    <property type="entry name" value="Molybdopterin synthase subunit MoaE"/>
    <property type="match status" value="1"/>
</dbReference>
<keyword evidence="1" id="KW-0808">Transferase</keyword>
<dbReference type="InterPro" id="IPR003448">
    <property type="entry name" value="Mopterin_biosynth_MoaE"/>
</dbReference>
<sequence length="138" mass="15705">MARLQTEDFDVGAEIRALVEKDTGTGAAVSFLGTVRDISRGEKISKLSFERYAKMAEKELEKLEVGAKEKFDILNCLVIHRFGELQISDNIVLIVVTSQHRAAAFDACEWTIDELKKHVPIWKEEYAQSGKRWVEEHP</sequence>
<dbReference type="GO" id="GO:0030366">
    <property type="term" value="F:molybdopterin synthase activity"/>
    <property type="evidence" value="ECO:0007669"/>
    <property type="project" value="UniProtKB-EC"/>
</dbReference>
<organism evidence="1">
    <name type="scientific">hydrothermal vent metagenome</name>
    <dbReference type="NCBI Taxonomy" id="652676"/>
    <lineage>
        <taxon>unclassified sequences</taxon>
        <taxon>metagenomes</taxon>
        <taxon>ecological metagenomes</taxon>
    </lineage>
</organism>
<reference evidence="1" key="1">
    <citation type="submission" date="2018-06" db="EMBL/GenBank/DDBJ databases">
        <authorList>
            <person name="Zhirakovskaya E."/>
        </authorList>
    </citation>
    <scope>NUCLEOTIDE SEQUENCE</scope>
</reference>
<dbReference type="Pfam" id="PF02391">
    <property type="entry name" value="MoaE"/>
    <property type="match status" value="1"/>
</dbReference>
<dbReference type="EMBL" id="UOGA01000201">
    <property type="protein sequence ID" value="VAX21512.1"/>
    <property type="molecule type" value="Genomic_DNA"/>
</dbReference>